<evidence type="ECO:0000259" key="1">
    <source>
        <dbReference type="Pfam" id="PF02441"/>
    </source>
</evidence>
<dbReference type="Gene3D" id="3.40.50.1950">
    <property type="entry name" value="Flavin prenyltransferase-like"/>
    <property type="match status" value="1"/>
</dbReference>
<dbReference type="EMBL" id="CP001098">
    <property type="protein sequence ID" value="ACL69622.1"/>
    <property type="molecule type" value="Genomic_DNA"/>
</dbReference>
<dbReference type="InterPro" id="IPR014214">
    <property type="entry name" value="Dipicolinic_acid_synth_B"/>
</dbReference>
<dbReference type="InterPro" id="IPR003382">
    <property type="entry name" value="Flavoprotein"/>
</dbReference>
<proteinExistence type="predicted"/>
<reference evidence="2 3" key="1">
    <citation type="journal article" date="2009" name="PLoS ONE">
        <title>Genome analysis of the anaerobic thermohalophilic bacterium Halothermothrix orenii.</title>
        <authorList>
            <person name="Mavromatis K."/>
            <person name="Ivanova N."/>
            <person name="Anderson I."/>
            <person name="Lykidis A."/>
            <person name="Hooper S.D."/>
            <person name="Sun H."/>
            <person name="Kunin V."/>
            <person name="Lapidus A."/>
            <person name="Hugenholtz P."/>
            <person name="Patel B."/>
            <person name="Kyrpides N.C."/>
        </authorList>
    </citation>
    <scope>NUCLEOTIDE SEQUENCE [LARGE SCALE GENOMIC DNA]</scope>
    <source>
        <strain evidence="3">H 168 / OCM 544 / DSM 9562</strain>
    </source>
</reference>
<keyword evidence="2" id="KW-0456">Lyase</keyword>
<organism evidence="2 3">
    <name type="scientific">Halothermothrix orenii (strain H 168 / OCM 544 / DSM 9562)</name>
    <dbReference type="NCBI Taxonomy" id="373903"/>
    <lineage>
        <taxon>Bacteria</taxon>
        <taxon>Bacillati</taxon>
        <taxon>Bacillota</taxon>
        <taxon>Clostridia</taxon>
        <taxon>Halanaerobiales</taxon>
        <taxon>Halothermotrichaceae</taxon>
        <taxon>Halothermothrix</taxon>
    </lineage>
</organism>
<dbReference type="Proteomes" id="UP000000719">
    <property type="component" value="Chromosome"/>
</dbReference>
<dbReference type="GO" id="GO:0008840">
    <property type="term" value="F:4-hydroxy-tetrahydrodipicolinate synthase activity"/>
    <property type="evidence" value="ECO:0007669"/>
    <property type="project" value="UniProtKB-EC"/>
</dbReference>
<dbReference type="HOGENOM" id="CLU_118958_0_0_9"/>
<dbReference type="InterPro" id="IPR036551">
    <property type="entry name" value="Flavin_trans-like"/>
</dbReference>
<name>B8CWF3_HALOH</name>
<dbReference type="EC" id="4.3.3.7" evidence="2"/>
<dbReference type="PIRSF" id="PIRSF001390">
    <property type="entry name" value="Dipicolinate_synth_subunit_B"/>
    <property type="match status" value="1"/>
</dbReference>
<evidence type="ECO:0000313" key="2">
    <source>
        <dbReference type="EMBL" id="ACL69622.1"/>
    </source>
</evidence>
<dbReference type="NCBIfam" id="TIGR02852">
    <property type="entry name" value="spore_dpaB"/>
    <property type="match status" value="1"/>
</dbReference>
<protein>
    <submittedName>
        <fullName evidence="2">Dihydrodipicolinate synthase subunit B</fullName>
        <ecNumber evidence="2">4.3.3.7</ecNumber>
    </submittedName>
</protein>
<dbReference type="KEGG" id="hor:Hore_08660"/>
<feature type="domain" description="Flavoprotein" evidence="1">
    <location>
        <begin position="9"/>
        <end position="159"/>
    </location>
</feature>
<gene>
    <name evidence="2" type="ordered locus">Hore_08660</name>
</gene>
<dbReference type="SUPFAM" id="SSF52507">
    <property type="entry name" value="Homo-oligomeric flavin-containing Cys decarboxylases, HFCD"/>
    <property type="match status" value="1"/>
</dbReference>
<sequence length="200" mass="21679">MSDLNLSGKKIGFGITGSHCTLDRVMPVLEEVVESGADVTPIISEAILNRDTKFGPADKWLKKILDITQKPLIKSVVEAEPIGPGKMLDLLIIAPCTGNTMAKLANGIIDETVVMAAKAQLRNDRPVLLAIATNDGLGMNAKNLGILLNTKNIFFVPFGQDNPDSKKNSLVARFDLVTRAAEFALEKKQIQPVLIEYRGI</sequence>
<dbReference type="Pfam" id="PF02441">
    <property type="entry name" value="Flavoprotein"/>
    <property type="match status" value="1"/>
</dbReference>
<accession>B8CWF3</accession>
<dbReference type="NCBIfam" id="NF006161">
    <property type="entry name" value="PRK08305.1"/>
    <property type="match status" value="1"/>
</dbReference>
<evidence type="ECO:0000313" key="3">
    <source>
        <dbReference type="Proteomes" id="UP000000719"/>
    </source>
</evidence>
<keyword evidence="3" id="KW-1185">Reference proteome</keyword>
<dbReference type="AlphaFoldDB" id="B8CWF3"/>
<dbReference type="STRING" id="373903.Hore_08660"/>
<dbReference type="eggNOG" id="COG1036">
    <property type="taxonomic scope" value="Bacteria"/>
</dbReference>